<proteinExistence type="predicted"/>
<dbReference type="Proteomes" id="UP001501746">
    <property type="component" value="Unassembled WGS sequence"/>
</dbReference>
<accession>A0ABN2N1U6</accession>
<gene>
    <name evidence="1" type="ORF">GCM10009750_36540</name>
</gene>
<reference evidence="1 2" key="1">
    <citation type="journal article" date="2019" name="Int. J. Syst. Evol. Microbiol.">
        <title>The Global Catalogue of Microorganisms (GCM) 10K type strain sequencing project: providing services to taxonomists for standard genome sequencing and annotation.</title>
        <authorList>
            <consortium name="The Broad Institute Genomics Platform"/>
            <consortium name="The Broad Institute Genome Sequencing Center for Infectious Disease"/>
            <person name="Wu L."/>
            <person name="Ma J."/>
        </authorList>
    </citation>
    <scope>NUCLEOTIDE SEQUENCE [LARGE SCALE GENOMIC DNA]</scope>
    <source>
        <strain evidence="1 2">JCM 14323</strain>
    </source>
</reference>
<evidence type="ECO:0008006" key="3">
    <source>
        <dbReference type="Google" id="ProtNLM"/>
    </source>
</evidence>
<protein>
    <recommendedName>
        <fullName evidence="3">DNA-binding protein</fullName>
    </recommendedName>
</protein>
<dbReference type="RefSeq" id="WP_157429066.1">
    <property type="nucleotide sequence ID" value="NZ_BAAANK010000014.1"/>
</dbReference>
<keyword evidence="2" id="KW-1185">Reference proteome</keyword>
<evidence type="ECO:0000313" key="2">
    <source>
        <dbReference type="Proteomes" id="UP001501746"/>
    </source>
</evidence>
<dbReference type="InterPro" id="IPR016032">
    <property type="entry name" value="Sig_transdc_resp-reg_C-effctor"/>
</dbReference>
<dbReference type="SUPFAM" id="SSF46894">
    <property type="entry name" value="C-terminal effector domain of the bipartite response regulators"/>
    <property type="match status" value="1"/>
</dbReference>
<sequence>MYVITADQVASRHHPDRASELIDALVARHRSALVLPADQTAGDEVQLITESAPAALEIVLDATRDEHWSVGLGVGHVRTPLPDAARKASGTAFIAAREAVQAAKRADGRFALRAASAVPAEPGRRIDELDAAQVEALIRLVVLIRERRSDLGWEVADLARAGHLQKDIATMLGISAAAVSARLKAAMWRAEADALPALVRLLAGLDAGAGRAGTS</sequence>
<comment type="caution">
    <text evidence="1">The sequence shown here is derived from an EMBL/GenBank/DDBJ whole genome shotgun (WGS) entry which is preliminary data.</text>
</comment>
<name>A0ABN2N1U6_9MICO</name>
<dbReference type="EMBL" id="BAAANK010000014">
    <property type="protein sequence ID" value="GAA1846788.1"/>
    <property type="molecule type" value="Genomic_DNA"/>
</dbReference>
<evidence type="ECO:0000313" key="1">
    <source>
        <dbReference type="EMBL" id="GAA1846788.1"/>
    </source>
</evidence>
<organism evidence="1 2">
    <name type="scientific">Agromyces salentinus</name>
    <dbReference type="NCBI Taxonomy" id="269421"/>
    <lineage>
        <taxon>Bacteria</taxon>
        <taxon>Bacillati</taxon>
        <taxon>Actinomycetota</taxon>
        <taxon>Actinomycetes</taxon>
        <taxon>Micrococcales</taxon>
        <taxon>Microbacteriaceae</taxon>
        <taxon>Agromyces</taxon>
    </lineage>
</organism>